<dbReference type="EMBL" id="CM043806">
    <property type="protein sequence ID" value="KAI4812580.1"/>
    <property type="molecule type" value="Genomic_DNA"/>
</dbReference>
<reference evidence="1" key="1">
    <citation type="submission" date="2022-05" db="EMBL/GenBank/DDBJ databases">
        <title>Chromosome-level genome of Chaenocephalus aceratus.</title>
        <authorList>
            <person name="Park H."/>
        </authorList>
    </citation>
    <scope>NUCLEOTIDE SEQUENCE</scope>
    <source>
        <strain evidence="1">KU_202001</strain>
    </source>
</reference>
<gene>
    <name evidence="1" type="ORF">KUCAC02_023955</name>
</gene>
<feature type="non-terminal residue" evidence="1">
    <location>
        <position position="1014"/>
    </location>
</feature>
<keyword evidence="2" id="KW-1185">Reference proteome</keyword>
<organism evidence="1 2">
    <name type="scientific">Chaenocephalus aceratus</name>
    <name type="common">Blackfin icefish</name>
    <name type="synonym">Chaenichthys aceratus</name>
    <dbReference type="NCBI Taxonomy" id="36190"/>
    <lineage>
        <taxon>Eukaryota</taxon>
        <taxon>Metazoa</taxon>
        <taxon>Chordata</taxon>
        <taxon>Craniata</taxon>
        <taxon>Vertebrata</taxon>
        <taxon>Euteleostomi</taxon>
        <taxon>Actinopterygii</taxon>
        <taxon>Neopterygii</taxon>
        <taxon>Teleostei</taxon>
        <taxon>Neoteleostei</taxon>
        <taxon>Acanthomorphata</taxon>
        <taxon>Eupercaria</taxon>
        <taxon>Perciformes</taxon>
        <taxon>Notothenioidei</taxon>
        <taxon>Channichthyidae</taxon>
        <taxon>Chaenocephalus</taxon>
    </lineage>
</organism>
<comment type="caution">
    <text evidence="1">The sequence shown here is derived from an EMBL/GenBank/DDBJ whole genome shotgun (WGS) entry which is preliminary data.</text>
</comment>
<evidence type="ECO:0000313" key="2">
    <source>
        <dbReference type="Proteomes" id="UP001057452"/>
    </source>
</evidence>
<sequence>MVGKDAAAKLRSVPLSNDTIRRRIEDISADIKSQLLERLRGSKFAVQLDESTDVSGSAQLIALVRYPWEDFLFCQELTGRATGEEIFNVIDMFMETGNVSWENCIVICTDGAAAMTGRKSGLVARAKERNPMMIATHCMLHRQALASKSLSPELQSVLSTVVSVVNHIKCKPQSRLFGQLCREMGAGQDTPLFHSEILIGVPSMFTFVPVVQQLPIKSIVSEEDRPGALTRKTNKNFTVSHEKTTGETMLQRDIFKVFIKDSTEGGAGTKLRPALGHMSTSQTEASASVSVPSENTTNPVAASMETAVDQHRDISQRHYGGTSGLAEVSSGFFANIASVSEDRMSPTNSADLFPTLASSRESILSEGSDREKSWSAMELSSLTSPFSLSRTVSPCSAVRSGTFTPSVIQIKRHFLAPGSSLIHTPCFSSCESLSSSVGPQSPPPPPRHRPPLTRLSLLTAILRKGRLPILSPALQRPYTPCWPINSVTLSFCNACSAASSVASIPLEFSSRFPSSASIDSHREPNRCATAPPPVKSNEPSGTCFHTEAETRSEKMCTSSAPRWQQVISPPGVKSVLPRAPPLFCSNFKSVPPLKHEDVNQKLQHTHRSISKSPEMKPINTQMYLKGPSDQNLKTQISPSPKVNNELETYAPQQWNPPPNSSPSKLHSLSRQLRSPPLLQPSQSHSVEMFCDRASPPAQNTTDWCEPGRTYPDSKSATTSSISFHRAHSLSPCRYTPMAFPGWLPPTSTPTPTPSPAPPIRDFTPSPSLSMRSTPSPRPGSAISDCSDREGKKRKTHRIKLSYKSLAAIPSNTLLLDQQAIDEQVEREESPCDRLNVVDTIDRGVADTHAEMCSPAELRQQSEELYAVIDEILADSIPASKTSRSSTNNVGLQQNNSLFTKTLGRETKYASVCSLHPSTGVNRKLMNPKKTKPGVIRPMTAIPRLTVDDEEHFHPNPFSPFAVKQTSSANKKIRPTFRILIRPKCCMELWHFDGFLDSSSSFLSLSSTSISVARK</sequence>
<proteinExistence type="predicted"/>
<name>A0ACB9WHZ8_CHAAC</name>
<evidence type="ECO:0000313" key="1">
    <source>
        <dbReference type="EMBL" id="KAI4812580.1"/>
    </source>
</evidence>
<dbReference type="Proteomes" id="UP001057452">
    <property type="component" value="Chromosome 22"/>
</dbReference>
<protein>
    <submittedName>
        <fullName evidence="1">Uncharacterized protein</fullName>
    </submittedName>
</protein>
<accession>A0ACB9WHZ8</accession>